<organism evidence="2 3">
    <name type="scientific">Riccia sorocarpa</name>
    <dbReference type="NCBI Taxonomy" id="122646"/>
    <lineage>
        <taxon>Eukaryota</taxon>
        <taxon>Viridiplantae</taxon>
        <taxon>Streptophyta</taxon>
        <taxon>Embryophyta</taxon>
        <taxon>Marchantiophyta</taxon>
        <taxon>Marchantiopsida</taxon>
        <taxon>Marchantiidae</taxon>
        <taxon>Marchantiales</taxon>
        <taxon>Ricciaceae</taxon>
        <taxon>Riccia</taxon>
    </lineage>
</organism>
<evidence type="ECO:0000313" key="3">
    <source>
        <dbReference type="Proteomes" id="UP001633002"/>
    </source>
</evidence>
<sequence>MSREEIVHVTNCAWGDARRLKKALETFVDKAAMFEQKAPTCDSKKILLPCKIPVTREKSGQKSLSDLQSEGQQDRVPKPLSCDQKRTSRGENSIASTKDQKSKKRSNTKSMLLEHLQIPADSHARISSDRKQLSGRSSVGSMTVPVSCAQDPVLRQDHTGRSLVERLSERVWGVKPKEEEPAQWGGDYVSEFHPAAKENCINVFRSLRKEFENLREECNKFWEERPTLQGLTQEERHRKRNQCLICLNLLKDLLDSRLAFLTEIQKDMVRASFIRFNRLLHEPALSIAIQDCTRVDIEHEIALISVAVKAMNNVQPGSEIALAMISGIYYRVKRSTLSQEEDEFVGLKEIHRLGIEIIRILNGPHLKNETVRKLFSYASLLLVGRF</sequence>
<reference evidence="2 3" key="1">
    <citation type="submission" date="2024-09" db="EMBL/GenBank/DDBJ databases">
        <title>Chromosome-scale assembly of Riccia sorocarpa.</title>
        <authorList>
            <person name="Paukszto L."/>
        </authorList>
    </citation>
    <scope>NUCLEOTIDE SEQUENCE [LARGE SCALE GENOMIC DNA]</scope>
    <source>
        <strain evidence="2">LP-2024</strain>
        <tissue evidence="2">Aerial parts of the thallus</tissue>
    </source>
</reference>
<feature type="compositionally biased region" description="Basic and acidic residues" evidence="1">
    <location>
        <begin position="72"/>
        <end position="89"/>
    </location>
</feature>
<evidence type="ECO:0000256" key="1">
    <source>
        <dbReference type="SAM" id="MobiDB-lite"/>
    </source>
</evidence>
<gene>
    <name evidence="2" type="ORF">R1sor_024748</name>
</gene>
<feature type="region of interest" description="Disordered" evidence="1">
    <location>
        <begin position="58"/>
        <end position="142"/>
    </location>
</feature>
<feature type="compositionally biased region" description="Polar residues" evidence="1">
    <location>
        <begin position="61"/>
        <end position="71"/>
    </location>
</feature>
<comment type="caution">
    <text evidence="2">The sequence shown here is derived from an EMBL/GenBank/DDBJ whole genome shotgun (WGS) entry which is preliminary data.</text>
</comment>
<feature type="compositionally biased region" description="Basic and acidic residues" evidence="1">
    <location>
        <begin position="122"/>
        <end position="132"/>
    </location>
</feature>
<dbReference type="Proteomes" id="UP001633002">
    <property type="component" value="Unassembled WGS sequence"/>
</dbReference>
<protein>
    <submittedName>
        <fullName evidence="2">Uncharacterized protein</fullName>
    </submittedName>
</protein>
<dbReference type="EMBL" id="JBJQOH010000007">
    <property type="protein sequence ID" value="KAL3681792.1"/>
    <property type="molecule type" value="Genomic_DNA"/>
</dbReference>
<name>A0ABD3GTM2_9MARC</name>
<evidence type="ECO:0000313" key="2">
    <source>
        <dbReference type="EMBL" id="KAL3681792.1"/>
    </source>
</evidence>
<accession>A0ABD3GTM2</accession>
<keyword evidence="3" id="KW-1185">Reference proteome</keyword>
<proteinExistence type="predicted"/>
<dbReference type="AlphaFoldDB" id="A0ABD3GTM2"/>